<evidence type="ECO:0000313" key="3">
    <source>
        <dbReference type="EMBL" id="AAA64571.1"/>
    </source>
</evidence>
<dbReference type="EMBL" id="U21859">
    <property type="protein sequence ID" value="AAA64571.1"/>
    <property type="molecule type" value="Genomic_DNA"/>
</dbReference>
<keyword evidence="2" id="KW-0235">DNA replication</keyword>
<evidence type="ECO:0000256" key="2">
    <source>
        <dbReference type="ARBA" id="ARBA00022705"/>
    </source>
</evidence>
<dbReference type="InterPro" id="IPR000989">
    <property type="entry name" value="Rep"/>
</dbReference>
<name>Q48836_LIMRT</name>
<geneLocation type="plasmid" evidence="3">
    <name>pGT232</name>
</geneLocation>
<reference evidence="3" key="1">
    <citation type="journal article" date="1999" name="Appl. Environ. Microbiol.">
        <title>Influence of different functional elements of plasmid pGT232 on maintenance of recombinant plasmids in Lactobacillus reuteri populations in vitro and in vivo.</title>
        <authorList>
            <person name="Heng N.C.K."/>
            <person name="Bateup J.M."/>
            <person name="Loach D.M."/>
            <person name="Wu X."/>
            <person name="Jenkinson H.F."/>
            <person name="Morrison M."/>
            <person name="Tannock G.W."/>
        </authorList>
    </citation>
    <scope>NUCLEOTIDE SEQUENCE</scope>
    <source>
        <strain evidence="3">100-23</strain>
        <plasmid evidence="3">pGT232</plasmid>
    </source>
</reference>
<sequence length="312" mass="36813">MYKKEILKDTSSNGKVRPWKQKKLANLTYSQYLEVLNFKKAHNVSKCGEVLQFAKTDNGLKLYQTWFCHSRLCPLCSWRRSMKNSYELRQILDTAYKKDPSAIFLFLTLTEESSKLGELRKNLTSMNRSIYRLFQYKDVKKDLLGYVRSTEITVNRDSLTFHQHVHILLMVKSSYFSKGHYLTQENWSQLWKRARKLDYKPIVNIKKIRASKKDNSLIASAKEVSKYQVKDYDYITDDEKGDLVVVDELEHALAGTRQLSFAGLLKEIHHELLLDEKEDDLINVDDEKEKDDVVDTVIYRWNSKVSNYVRWE</sequence>
<gene>
    <name evidence="3" type="primary">rep</name>
</gene>
<evidence type="ECO:0000256" key="1">
    <source>
        <dbReference type="ARBA" id="ARBA00008909"/>
    </source>
</evidence>
<dbReference type="Pfam" id="PF01446">
    <property type="entry name" value="Rep_1"/>
    <property type="match status" value="1"/>
</dbReference>
<comment type="similarity">
    <text evidence="1">Belongs to the Gram-positive plasmids replication protein type 1 family.</text>
</comment>
<accession>Q48836</accession>
<dbReference type="GO" id="GO:0003677">
    <property type="term" value="F:DNA binding"/>
    <property type="evidence" value="ECO:0007669"/>
    <property type="project" value="InterPro"/>
</dbReference>
<dbReference type="GO" id="GO:0006260">
    <property type="term" value="P:DNA replication"/>
    <property type="evidence" value="ECO:0007669"/>
    <property type="project" value="UniProtKB-KW"/>
</dbReference>
<dbReference type="AlphaFoldDB" id="Q48836"/>
<keyword evidence="3" id="KW-0614">Plasmid</keyword>
<organism evidence="3">
    <name type="scientific">Limosilactobacillus reuteri</name>
    <name type="common">Lactobacillus reuteri</name>
    <dbReference type="NCBI Taxonomy" id="1598"/>
    <lineage>
        <taxon>Bacteria</taxon>
        <taxon>Bacillati</taxon>
        <taxon>Bacillota</taxon>
        <taxon>Bacilli</taxon>
        <taxon>Lactobacillales</taxon>
        <taxon>Lactobacillaceae</taxon>
        <taxon>Limosilactobacillus</taxon>
    </lineage>
</organism>
<proteinExistence type="inferred from homology"/>
<protein>
    <submittedName>
        <fullName evidence="3">Rep</fullName>
    </submittedName>
</protein>